<dbReference type="Gene3D" id="2.60.130.10">
    <property type="entry name" value="Aromatic compound dioxygenase"/>
    <property type="match status" value="1"/>
</dbReference>
<sequence length="182" mass="19276">MPLDPTPSQTVGPYFGMALPFPGGDDLAPAGHPDAITLHGYVLDGPGAPVPDALLEFWQAAPDGSPAGAARGPYRVGDAFTGFARVPTGEDGHYALRTLLPGGAPYLALCLFARGLTHHLFTRVYVRPPGDDPLLASLPAERRATLLAAHDAARPRSYRFDVRLQGDALHEETVFLRFGGAP</sequence>
<dbReference type="NCBIfam" id="TIGR02423">
    <property type="entry name" value="protocat_alph"/>
    <property type="match status" value="1"/>
</dbReference>
<accession>A0A939FRZ1</accession>
<dbReference type="InterPro" id="IPR015889">
    <property type="entry name" value="Intradiol_dOase_core"/>
</dbReference>
<comment type="caution">
    <text evidence="5">The sequence shown here is derived from an EMBL/GenBank/DDBJ whole genome shotgun (WGS) entry which is preliminary data.</text>
</comment>
<evidence type="ECO:0000313" key="5">
    <source>
        <dbReference type="EMBL" id="MBO0655593.1"/>
    </source>
</evidence>
<dbReference type="PANTHER" id="PTHR33711">
    <property type="entry name" value="DIOXYGENASE, PUTATIVE (AFU_ORTHOLOGUE AFUA_2G02910)-RELATED"/>
    <property type="match status" value="1"/>
</dbReference>
<dbReference type="PANTHER" id="PTHR33711:SF9">
    <property type="entry name" value="PROTOCATECHUATE 3,4-DIOXYGENASE ALPHA CHAIN"/>
    <property type="match status" value="1"/>
</dbReference>
<dbReference type="InterPro" id="IPR000627">
    <property type="entry name" value="Intradiol_dOase_C"/>
</dbReference>
<keyword evidence="3 5" id="KW-0560">Oxidoreductase</keyword>
<dbReference type="SUPFAM" id="SSF49482">
    <property type="entry name" value="Aromatic compound dioxygenase"/>
    <property type="match status" value="1"/>
</dbReference>
<evidence type="ECO:0000313" key="6">
    <source>
        <dbReference type="Proteomes" id="UP000664781"/>
    </source>
</evidence>
<dbReference type="InterPro" id="IPR050770">
    <property type="entry name" value="Intradiol_RC_Dioxygenase"/>
</dbReference>
<evidence type="ECO:0000256" key="1">
    <source>
        <dbReference type="ARBA" id="ARBA00007825"/>
    </source>
</evidence>
<protein>
    <submittedName>
        <fullName evidence="5">Protocatechuate 3,4-dioxygenase subunit alpha</fullName>
        <ecNumber evidence="5">1.13.11.3</ecNumber>
    </submittedName>
</protein>
<evidence type="ECO:0000259" key="4">
    <source>
        <dbReference type="Pfam" id="PF00775"/>
    </source>
</evidence>
<dbReference type="Proteomes" id="UP000664781">
    <property type="component" value="Unassembled WGS sequence"/>
</dbReference>
<name>A0A939FRZ1_9ACTN</name>
<evidence type="ECO:0000256" key="3">
    <source>
        <dbReference type="ARBA" id="ARBA00023002"/>
    </source>
</evidence>
<gene>
    <name evidence="5" type="primary">pcaG</name>
    <name evidence="5" type="ORF">J1792_23265</name>
</gene>
<dbReference type="Pfam" id="PF00775">
    <property type="entry name" value="Dioxygenase_C"/>
    <property type="match status" value="1"/>
</dbReference>
<dbReference type="GO" id="GO:0008199">
    <property type="term" value="F:ferric iron binding"/>
    <property type="evidence" value="ECO:0007669"/>
    <property type="project" value="InterPro"/>
</dbReference>
<dbReference type="EMBL" id="JAFMOF010000003">
    <property type="protein sequence ID" value="MBO0655593.1"/>
    <property type="molecule type" value="Genomic_DNA"/>
</dbReference>
<feature type="domain" description="Intradiol ring-cleavage dioxygenases" evidence="4">
    <location>
        <begin position="34"/>
        <end position="105"/>
    </location>
</feature>
<reference evidence="5" key="1">
    <citation type="submission" date="2021-03" db="EMBL/GenBank/DDBJ databases">
        <title>Streptomyces strains.</title>
        <authorList>
            <person name="Lund M.B."/>
            <person name="Toerring T."/>
        </authorList>
    </citation>
    <scope>NUCLEOTIDE SEQUENCE</scope>
    <source>
        <strain evidence="5">JCM 4242</strain>
    </source>
</reference>
<evidence type="ECO:0000256" key="2">
    <source>
        <dbReference type="ARBA" id="ARBA00022964"/>
    </source>
</evidence>
<organism evidence="5 6">
    <name type="scientific">Streptomyces triculaminicus</name>
    <dbReference type="NCBI Taxonomy" id="2816232"/>
    <lineage>
        <taxon>Bacteria</taxon>
        <taxon>Bacillati</taxon>
        <taxon>Actinomycetota</taxon>
        <taxon>Actinomycetes</taxon>
        <taxon>Kitasatosporales</taxon>
        <taxon>Streptomycetaceae</taxon>
        <taxon>Streptomyces</taxon>
    </lineage>
</organism>
<proteinExistence type="inferred from homology"/>
<dbReference type="RefSeq" id="WP_207248095.1">
    <property type="nucleotide sequence ID" value="NZ_JAFMOF010000003.1"/>
</dbReference>
<comment type="similarity">
    <text evidence="1">Belongs to the intradiol ring-cleavage dioxygenase family.</text>
</comment>
<keyword evidence="2" id="KW-0223">Dioxygenase</keyword>
<keyword evidence="6" id="KW-1185">Reference proteome</keyword>
<dbReference type="GO" id="GO:0018578">
    <property type="term" value="F:protocatechuate 3,4-dioxygenase activity"/>
    <property type="evidence" value="ECO:0007669"/>
    <property type="project" value="UniProtKB-EC"/>
</dbReference>
<dbReference type="InterPro" id="IPR012786">
    <property type="entry name" value="Protocat_dOase_a"/>
</dbReference>
<dbReference type="EC" id="1.13.11.3" evidence="5"/>
<dbReference type="AlphaFoldDB" id="A0A939FRZ1"/>